<dbReference type="Proteomes" id="UP001500621">
    <property type="component" value="Unassembled WGS sequence"/>
</dbReference>
<reference evidence="3" key="1">
    <citation type="journal article" date="2019" name="Int. J. Syst. Evol. Microbiol.">
        <title>The Global Catalogue of Microorganisms (GCM) 10K type strain sequencing project: providing services to taxonomists for standard genome sequencing and annotation.</title>
        <authorList>
            <consortium name="The Broad Institute Genomics Platform"/>
            <consortium name="The Broad Institute Genome Sequencing Center for Infectious Disease"/>
            <person name="Wu L."/>
            <person name="Ma J."/>
        </authorList>
    </citation>
    <scope>NUCLEOTIDE SEQUENCE [LARGE SCALE GENOMIC DNA]</scope>
    <source>
        <strain evidence="3">JCM 18127</strain>
    </source>
</reference>
<name>A0ABP8W1H8_9ACTN</name>
<feature type="chain" id="PRO_5045791741" evidence="1">
    <location>
        <begin position="33"/>
        <end position="129"/>
    </location>
</feature>
<evidence type="ECO:0000313" key="3">
    <source>
        <dbReference type="Proteomes" id="UP001500621"/>
    </source>
</evidence>
<gene>
    <name evidence="2" type="ORF">GCM10023226_12420</name>
</gene>
<protein>
    <submittedName>
        <fullName evidence="2">Uncharacterized protein</fullName>
    </submittedName>
</protein>
<feature type="signal peptide" evidence="1">
    <location>
        <begin position="1"/>
        <end position="32"/>
    </location>
</feature>
<evidence type="ECO:0000313" key="2">
    <source>
        <dbReference type="EMBL" id="GAA4676717.1"/>
    </source>
</evidence>
<keyword evidence="1" id="KW-0732">Signal</keyword>
<sequence length="129" mass="14445">MRTAARRTTATLGAAALLASPLALLTAAPAAAADRDFRYAGAQVDFEVEKDDRRLEVSVDVDDARPGERFRIVLRQNGRVFVNRVFRADREGDIEIDRNRPDTRGRDTVRLTIKKVGNRKAASRVIRVR</sequence>
<evidence type="ECO:0000256" key="1">
    <source>
        <dbReference type="SAM" id="SignalP"/>
    </source>
</evidence>
<proteinExistence type="predicted"/>
<accession>A0ABP8W1H8</accession>
<keyword evidence="3" id="KW-1185">Reference proteome</keyword>
<dbReference type="EMBL" id="BAABIM010000001">
    <property type="protein sequence ID" value="GAA4676717.1"/>
    <property type="molecule type" value="Genomic_DNA"/>
</dbReference>
<organism evidence="2 3">
    <name type="scientific">Nocardioides nanhaiensis</name>
    <dbReference type="NCBI Taxonomy" id="1476871"/>
    <lineage>
        <taxon>Bacteria</taxon>
        <taxon>Bacillati</taxon>
        <taxon>Actinomycetota</taxon>
        <taxon>Actinomycetes</taxon>
        <taxon>Propionibacteriales</taxon>
        <taxon>Nocardioidaceae</taxon>
        <taxon>Nocardioides</taxon>
    </lineage>
</organism>
<comment type="caution">
    <text evidence="2">The sequence shown here is derived from an EMBL/GenBank/DDBJ whole genome shotgun (WGS) entry which is preliminary data.</text>
</comment>
<dbReference type="RefSeq" id="WP_345263724.1">
    <property type="nucleotide sequence ID" value="NZ_BAABIM010000001.1"/>
</dbReference>